<sequence>VQTCNLKFIFSNFFMAVSLRRLQTIFNHCDEDKKGFLNREDLKVAMLILFGYKPSKYEIQQLLDDGEGNKKLMNFETFKSIMAASKHDPDHEIRDIFRMFDTHCRGFLIFDDVKKAFHAVAPHISDATIRACCEEMCRESDGRISYREFAEAMRHGHVHMEHHE</sequence>
<dbReference type="Ensembl" id="ENSCINT00000013313.3">
    <property type="protein sequence ID" value="ENSCINP00000013313.3"/>
    <property type="gene ID" value="ENSCING00000006475.3"/>
</dbReference>
<dbReference type="Pfam" id="PF13499">
    <property type="entry name" value="EF-hand_7"/>
    <property type="match status" value="1"/>
</dbReference>
<feature type="domain" description="EF-hand" evidence="2">
    <location>
        <begin position="88"/>
        <end position="123"/>
    </location>
</feature>
<reference evidence="4" key="1">
    <citation type="journal article" date="2002" name="Science">
        <title>The draft genome of Ciona intestinalis: insights into chordate and vertebrate origins.</title>
        <authorList>
            <person name="Dehal P."/>
            <person name="Satou Y."/>
            <person name="Campbell R.K."/>
            <person name="Chapman J."/>
            <person name="Degnan B."/>
            <person name="De Tomaso A."/>
            <person name="Davidson B."/>
            <person name="Di Gregorio A."/>
            <person name="Gelpke M."/>
            <person name="Goodstein D.M."/>
            <person name="Harafuji N."/>
            <person name="Hastings K.E."/>
            <person name="Ho I."/>
            <person name="Hotta K."/>
            <person name="Huang W."/>
            <person name="Kawashima T."/>
            <person name="Lemaire P."/>
            <person name="Martinez D."/>
            <person name="Meinertzhagen I.A."/>
            <person name="Necula S."/>
            <person name="Nonaka M."/>
            <person name="Putnam N."/>
            <person name="Rash S."/>
            <person name="Saiga H."/>
            <person name="Satake M."/>
            <person name="Terry A."/>
            <person name="Yamada L."/>
            <person name="Wang H.G."/>
            <person name="Awazu S."/>
            <person name="Azumi K."/>
            <person name="Boore J."/>
            <person name="Branno M."/>
            <person name="Chin-Bow S."/>
            <person name="DeSantis R."/>
            <person name="Doyle S."/>
            <person name="Francino P."/>
            <person name="Keys D.N."/>
            <person name="Haga S."/>
            <person name="Hayashi H."/>
            <person name="Hino K."/>
            <person name="Imai K.S."/>
            <person name="Inaba K."/>
            <person name="Kano S."/>
            <person name="Kobayashi K."/>
            <person name="Kobayashi M."/>
            <person name="Lee B.I."/>
            <person name="Makabe K.W."/>
            <person name="Manohar C."/>
            <person name="Matassi G."/>
            <person name="Medina M."/>
            <person name="Mochizuki Y."/>
            <person name="Mount S."/>
            <person name="Morishita T."/>
            <person name="Miura S."/>
            <person name="Nakayama A."/>
            <person name="Nishizaka S."/>
            <person name="Nomoto H."/>
            <person name="Ohta F."/>
            <person name="Oishi K."/>
            <person name="Rigoutsos I."/>
            <person name="Sano M."/>
            <person name="Sasaki A."/>
            <person name="Sasakura Y."/>
            <person name="Shoguchi E."/>
            <person name="Shin-i T."/>
            <person name="Spagnuolo A."/>
            <person name="Stainier D."/>
            <person name="Suzuki M.M."/>
            <person name="Tassy O."/>
            <person name="Takatori N."/>
            <person name="Tokuoka M."/>
            <person name="Yagi K."/>
            <person name="Yoshizaki F."/>
            <person name="Wada S."/>
            <person name="Zhang C."/>
            <person name="Hyatt P.D."/>
            <person name="Larimer F."/>
            <person name="Detter C."/>
            <person name="Doggett N."/>
            <person name="Glavina T."/>
            <person name="Hawkins T."/>
            <person name="Richardson P."/>
            <person name="Lucas S."/>
            <person name="Kohara Y."/>
            <person name="Levine M."/>
            <person name="Satoh N."/>
            <person name="Rokhsar D.S."/>
        </authorList>
    </citation>
    <scope>NUCLEOTIDE SEQUENCE [LARGE SCALE GENOMIC DNA]</scope>
</reference>
<dbReference type="AlphaFoldDB" id="F6Q4V5"/>
<dbReference type="SMART" id="SM00054">
    <property type="entry name" value="EFh"/>
    <property type="match status" value="3"/>
</dbReference>
<dbReference type="EMBL" id="EAAA01000616">
    <property type="status" value="NOT_ANNOTATED_CDS"/>
    <property type="molecule type" value="Genomic_DNA"/>
</dbReference>
<dbReference type="Proteomes" id="UP000008144">
    <property type="component" value="Chromosome 10"/>
</dbReference>
<dbReference type="InterPro" id="IPR002048">
    <property type="entry name" value="EF_hand_dom"/>
</dbReference>
<reference evidence="3" key="4">
    <citation type="submission" date="2025-09" db="UniProtKB">
        <authorList>
            <consortium name="Ensembl"/>
        </authorList>
    </citation>
    <scope>IDENTIFICATION</scope>
</reference>
<dbReference type="GO" id="GO:0000226">
    <property type="term" value="P:microtubule cytoskeleton organization"/>
    <property type="evidence" value="ECO:0000318"/>
    <property type="project" value="GO_Central"/>
</dbReference>
<protein>
    <recommendedName>
        <fullName evidence="2">EF-hand domain-containing protein</fullName>
    </recommendedName>
</protein>
<name>F6Q4V5_CIOIN</name>
<proteinExistence type="predicted"/>
<dbReference type="SUPFAM" id="SSF47473">
    <property type="entry name" value="EF-hand"/>
    <property type="match status" value="1"/>
</dbReference>
<dbReference type="CDD" id="cd00051">
    <property type="entry name" value="EFh"/>
    <property type="match status" value="1"/>
</dbReference>
<dbReference type="InterPro" id="IPR050403">
    <property type="entry name" value="Myosin_RLC"/>
</dbReference>
<dbReference type="GeneTree" id="ENSGT00390000004917"/>
<dbReference type="GO" id="GO:0005509">
    <property type="term" value="F:calcium ion binding"/>
    <property type="evidence" value="ECO:0000318"/>
    <property type="project" value="GO_Central"/>
</dbReference>
<dbReference type="InParanoid" id="F6Q4V5"/>
<organism evidence="3 4">
    <name type="scientific">Ciona intestinalis</name>
    <name type="common">Transparent sea squirt</name>
    <name type="synonym">Ascidia intestinalis</name>
    <dbReference type="NCBI Taxonomy" id="7719"/>
    <lineage>
        <taxon>Eukaryota</taxon>
        <taxon>Metazoa</taxon>
        <taxon>Chordata</taxon>
        <taxon>Tunicata</taxon>
        <taxon>Ascidiacea</taxon>
        <taxon>Phlebobranchia</taxon>
        <taxon>Cionidae</taxon>
        <taxon>Ciona</taxon>
    </lineage>
</organism>
<dbReference type="GO" id="GO:0030234">
    <property type="term" value="F:enzyme regulator activity"/>
    <property type="evidence" value="ECO:0000318"/>
    <property type="project" value="GO_Central"/>
</dbReference>
<dbReference type="HOGENOM" id="CLU_114999_0_0_1"/>
<dbReference type="InterPro" id="IPR011992">
    <property type="entry name" value="EF-hand-dom_pair"/>
</dbReference>
<dbReference type="FunFam" id="1.10.238.10:FF:000003">
    <property type="entry name" value="Calmodulin A"/>
    <property type="match status" value="1"/>
</dbReference>
<dbReference type="Gene3D" id="1.10.238.10">
    <property type="entry name" value="EF-hand"/>
    <property type="match status" value="1"/>
</dbReference>
<dbReference type="GO" id="GO:0005737">
    <property type="term" value="C:cytoplasm"/>
    <property type="evidence" value="ECO:0000318"/>
    <property type="project" value="GO_Central"/>
</dbReference>
<reference evidence="3" key="2">
    <citation type="journal article" date="2008" name="Genome Biol.">
        <title>Improved genome assembly and evidence-based global gene model set for the chordate Ciona intestinalis: new insight into intron and operon populations.</title>
        <authorList>
            <person name="Satou Y."/>
            <person name="Mineta K."/>
            <person name="Ogasawara M."/>
            <person name="Sasakura Y."/>
            <person name="Shoguchi E."/>
            <person name="Ueno K."/>
            <person name="Yamada L."/>
            <person name="Matsumoto J."/>
            <person name="Wasserscheid J."/>
            <person name="Dewar K."/>
            <person name="Wiley G.B."/>
            <person name="Macmil S.L."/>
            <person name="Roe B.A."/>
            <person name="Zeller R.W."/>
            <person name="Hastings K.E."/>
            <person name="Lemaire P."/>
            <person name="Lindquist E."/>
            <person name="Endo T."/>
            <person name="Hotta K."/>
            <person name="Inaba K."/>
        </authorList>
    </citation>
    <scope>NUCLEOTIDE SEQUENCE [LARGE SCALE GENOMIC DNA]</scope>
    <source>
        <strain evidence="3">wild type</strain>
    </source>
</reference>
<accession>F6Q4V5</accession>
<dbReference type="STRING" id="7719.ENSCINP00000013313"/>
<keyword evidence="1" id="KW-0677">Repeat</keyword>
<feature type="domain" description="EF-hand" evidence="2">
    <location>
        <begin position="17"/>
        <end position="52"/>
    </location>
</feature>
<dbReference type="PANTHER" id="PTHR23049">
    <property type="entry name" value="MYOSIN REGULATORY LIGHT CHAIN 2"/>
    <property type="match status" value="1"/>
</dbReference>
<dbReference type="OMA" id="YAMKHGQ"/>
<evidence type="ECO:0000313" key="3">
    <source>
        <dbReference type="Ensembl" id="ENSCINP00000013313.3"/>
    </source>
</evidence>
<keyword evidence="4" id="KW-1185">Reference proteome</keyword>
<evidence type="ECO:0000313" key="4">
    <source>
        <dbReference type="Proteomes" id="UP000008144"/>
    </source>
</evidence>
<dbReference type="PROSITE" id="PS50222">
    <property type="entry name" value="EF_HAND_2"/>
    <property type="match status" value="2"/>
</dbReference>
<evidence type="ECO:0000259" key="2">
    <source>
        <dbReference type="PROSITE" id="PS50222"/>
    </source>
</evidence>
<dbReference type="Pfam" id="PF13833">
    <property type="entry name" value="EF-hand_8"/>
    <property type="match status" value="1"/>
</dbReference>
<evidence type="ECO:0000256" key="1">
    <source>
        <dbReference type="ARBA" id="ARBA00022737"/>
    </source>
</evidence>
<reference evidence="3" key="3">
    <citation type="submission" date="2025-08" db="UniProtKB">
        <authorList>
            <consortium name="Ensembl"/>
        </authorList>
    </citation>
    <scope>IDENTIFICATION</scope>
</reference>